<dbReference type="InterPro" id="IPR036909">
    <property type="entry name" value="Cyt_c-like_dom_sf"/>
</dbReference>
<gene>
    <name evidence="7" type="ORF">KDD93_01145</name>
</gene>
<reference evidence="7 8" key="1">
    <citation type="submission" date="2021-04" db="EMBL/GenBank/DDBJ databases">
        <title>Molecular and phenotypic characterization and identification of bacterial isolates recovered from the Anatolian ground squirrels (Spermophilus xanthoprymnus) and which have the potential to form a new species in the Campylobacter genus.</title>
        <authorList>
            <person name="Aydin F."/>
            <person name="Abay S."/>
            <person name="Kayman T."/>
            <person name="Karakaya E."/>
            <person name="Mustak H.K."/>
            <person name="Mustak I.B."/>
            <person name="Bilgin N."/>
            <person name="Duzler A."/>
            <person name="Sahin O."/>
            <person name="Guran O."/>
            <person name="Saticioglu I.B."/>
        </authorList>
    </citation>
    <scope>NUCLEOTIDE SEQUENCE [LARGE SCALE GENOMIC DNA]</scope>
    <source>
        <strain evidence="8">faydin-G24</strain>
    </source>
</reference>
<feature type="domain" description="Cytochrome c" evidence="6">
    <location>
        <begin position="123"/>
        <end position="185"/>
    </location>
</feature>
<accession>A0ABS5HFY5</accession>
<dbReference type="RefSeq" id="WP_212141415.1">
    <property type="nucleotide sequence ID" value="NZ_JAGSSW010000001.1"/>
</dbReference>
<proteinExistence type="predicted"/>
<evidence type="ECO:0000256" key="1">
    <source>
        <dbReference type="ARBA" id="ARBA00022617"/>
    </source>
</evidence>
<feature type="chain" id="PRO_5045605839" description="Cytochrome c domain-containing protein" evidence="5">
    <location>
        <begin position="17"/>
        <end position="185"/>
    </location>
</feature>
<evidence type="ECO:0000256" key="2">
    <source>
        <dbReference type="ARBA" id="ARBA00022723"/>
    </source>
</evidence>
<evidence type="ECO:0000256" key="4">
    <source>
        <dbReference type="PROSITE-ProRule" id="PRU00433"/>
    </source>
</evidence>
<dbReference type="EMBL" id="JAGSSW010000001">
    <property type="protein sequence ID" value="MBR8463180.1"/>
    <property type="molecule type" value="Genomic_DNA"/>
</dbReference>
<dbReference type="InterPro" id="IPR009056">
    <property type="entry name" value="Cyt_c-like_dom"/>
</dbReference>
<keyword evidence="3 4" id="KW-0408">Iron</keyword>
<protein>
    <recommendedName>
        <fullName evidence="6">Cytochrome c domain-containing protein</fullName>
    </recommendedName>
</protein>
<keyword evidence="2 4" id="KW-0479">Metal-binding</keyword>
<evidence type="ECO:0000313" key="7">
    <source>
        <dbReference type="EMBL" id="MBR8463180.1"/>
    </source>
</evidence>
<name>A0ABS5HFY5_9BACT</name>
<evidence type="ECO:0000256" key="3">
    <source>
        <dbReference type="ARBA" id="ARBA00023004"/>
    </source>
</evidence>
<evidence type="ECO:0000256" key="5">
    <source>
        <dbReference type="SAM" id="SignalP"/>
    </source>
</evidence>
<dbReference type="SUPFAM" id="SSF46626">
    <property type="entry name" value="Cytochrome c"/>
    <property type="match status" value="1"/>
</dbReference>
<dbReference type="Proteomes" id="UP000682951">
    <property type="component" value="Unassembled WGS sequence"/>
</dbReference>
<organism evidence="7 8">
    <name type="scientific">Campylobacter anatolicus</name>
    <dbReference type="NCBI Taxonomy" id="2829105"/>
    <lineage>
        <taxon>Bacteria</taxon>
        <taxon>Pseudomonadati</taxon>
        <taxon>Campylobacterota</taxon>
        <taxon>Epsilonproteobacteria</taxon>
        <taxon>Campylobacterales</taxon>
        <taxon>Campylobacteraceae</taxon>
        <taxon>Campylobacter</taxon>
    </lineage>
</organism>
<comment type="caution">
    <text evidence="7">The sequence shown here is derived from an EMBL/GenBank/DDBJ whole genome shotgun (WGS) entry which is preliminary data.</text>
</comment>
<evidence type="ECO:0000259" key="6">
    <source>
        <dbReference type="PROSITE" id="PS51007"/>
    </source>
</evidence>
<dbReference type="Gene3D" id="1.10.760.10">
    <property type="entry name" value="Cytochrome c-like domain"/>
    <property type="match status" value="1"/>
</dbReference>
<sequence>MRKFLALAILSSALFAADIYVGAIAPMLDKIGGKEIATLHIGAKVKELSLKGEYAQIEYQGFVPEGSTISYARLGILEQDLQANSEKSLKLVKKVMDEYDNEWQIVSIKGFVKKDALTPNIDEIYARGEDLFKNRCGGCHALHGYDEFNVNVWPSVVETMIGNSALTPDEFEEVVRFLQSKAPTE</sequence>
<evidence type="ECO:0000313" key="8">
    <source>
        <dbReference type="Proteomes" id="UP000682951"/>
    </source>
</evidence>
<keyword evidence="8" id="KW-1185">Reference proteome</keyword>
<dbReference type="PROSITE" id="PS51007">
    <property type="entry name" value="CYTC"/>
    <property type="match status" value="1"/>
</dbReference>
<keyword evidence="1 4" id="KW-0349">Heme</keyword>
<keyword evidence="5" id="KW-0732">Signal</keyword>
<feature type="signal peptide" evidence="5">
    <location>
        <begin position="1"/>
        <end position="16"/>
    </location>
</feature>